<dbReference type="InterPro" id="IPR028641">
    <property type="entry name" value="RCC2"/>
</dbReference>
<dbReference type="GO" id="GO:0031267">
    <property type="term" value="F:small GTPase binding"/>
    <property type="evidence" value="ECO:0007669"/>
    <property type="project" value="TreeGrafter"/>
</dbReference>
<feature type="repeat" description="RCC1" evidence="2">
    <location>
        <begin position="39"/>
        <end position="95"/>
    </location>
</feature>
<dbReference type="EMBL" id="BRXZ01007932">
    <property type="protein sequence ID" value="GMI36202.1"/>
    <property type="molecule type" value="Genomic_DNA"/>
</dbReference>
<dbReference type="Pfam" id="PF25390">
    <property type="entry name" value="WD40_RLD"/>
    <property type="match status" value="1"/>
</dbReference>
<dbReference type="GO" id="GO:0016020">
    <property type="term" value="C:membrane"/>
    <property type="evidence" value="ECO:0007669"/>
    <property type="project" value="TreeGrafter"/>
</dbReference>
<evidence type="ECO:0000256" key="1">
    <source>
        <dbReference type="ARBA" id="ARBA00022737"/>
    </source>
</evidence>
<dbReference type="Proteomes" id="UP001165082">
    <property type="component" value="Unassembled WGS sequence"/>
</dbReference>
<dbReference type="Gene3D" id="2.130.10.30">
    <property type="entry name" value="Regulator of chromosome condensation 1/beta-lactamase-inhibitor protein II"/>
    <property type="match status" value="2"/>
</dbReference>
<dbReference type="OrthoDB" id="297375at2759"/>
<dbReference type="PANTHER" id="PTHR46207:SF1">
    <property type="entry name" value="PROTEIN RCC2"/>
    <property type="match status" value="1"/>
</dbReference>
<dbReference type="SUPFAM" id="SSF50985">
    <property type="entry name" value="RCC1/BLIP-II"/>
    <property type="match status" value="1"/>
</dbReference>
<evidence type="ECO:0000313" key="6">
    <source>
        <dbReference type="Proteomes" id="UP001165082"/>
    </source>
</evidence>
<feature type="region of interest" description="Disordered" evidence="3">
    <location>
        <begin position="295"/>
        <end position="316"/>
    </location>
</feature>
<evidence type="ECO:0000259" key="4">
    <source>
        <dbReference type="Pfam" id="PF25390"/>
    </source>
</evidence>
<feature type="repeat" description="RCC1" evidence="2">
    <location>
        <begin position="289"/>
        <end position="342"/>
    </location>
</feature>
<feature type="non-terminal residue" evidence="5">
    <location>
        <position position="1"/>
    </location>
</feature>
<reference evidence="5" key="1">
    <citation type="submission" date="2022-07" db="EMBL/GenBank/DDBJ databases">
        <title>Genome analysis of Parmales, a sister group of diatoms, reveals the evolutionary specialization of diatoms from phago-mixotrophs to photoautotrophs.</title>
        <authorList>
            <person name="Ban H."/>
            <person name="Sato S."/>
            <person name="Yoshikawa S."/>
            <person name="Kazumasa Y."/>
            <person name="Nakamura Y."/>
            <person name="Ichinomiya M."/>
            <person name="Saitoh K."/>
            <person name="Sato N."/>
            <person name="Blanc-Mathieu R."/>
            <person name="Endo H."/>
            <person name="Kuwata A."/>
            <person name="Ogata H."/>
        </authorList>
    </citation>
    <scope>NUCLEOTIDE SEQUENCE</scope>
</reference>
<organism evidence="5 6">
    <name type="scientific">Triparma retinervis</name>
    <dbReference type="NCBI Taxonomy" id="2557542"/>
    <lineage>
        <taxon>Eukaryota</taxon>
        <taxon>Sar</taxon>
        <taxon>Stramenopiles</taxon>
        <taxon>Ochrophyta</taxon>
        <taxon>Bolidophyceae</taxon>
        <taxon>Parmales</taxon>
        <taxon>Triparmaceae</taxon>
        <taxon>Triparma</taxon>
    </lineage>
</organism>
<keyword evidence="6" id="KW-1185">Reference proteome</keyword>
<evidence type="ECO:0000256" key="3">
    <source>
        <dbReference type="SAM" id="MobiDB-lite"/>
    </source>
</evidence>
<dbReference type="InterPro" id="IPR058923">
    <property type="entry name" value="RCC1-like_dom"/>
</dbReference>
<feature type="domain" description="RCC1-like" evidence="4">
    <location>
        <begin position="8"/>
        <end position="337"/>
    </location>
</feature>
<feature type="repeat" description="RCC1" evidence="2">
    <location>
        <begin position="184"/>
        <end position="240"/>
    </location>
</feature>
<dbReference type="AlphaFoldDB" id="A0A9W7L6I1"/>
<feature type="compositionally biased region" description="Gly residues" evidence="3">
    <location>
        <begin position="297"/>
        <end position="306"/>
    </location>
</feature>
<comment type="caution">
    <text evidence="5">The sequence shown here is derived from an EMBL/GenBank/DDBJ whole genome shotgun (WGS) entry which is preliminary data.</text>
</comment>
<keyword evidence="1" id="KW-0677">Repeat</keyword>
<evidence type="ECO:0000256" key="2">
    <source>
        <dbReference type="PROSITE-ProRule" id="PRU00235"/>
    </source>
</evidence>
<feature type="compositionally biased region" description="Acidic residues" evidence="3">
    <location>
        <begin position="353"/>
        <end position="375"/>
    </location>
</feature>
<feature type="repeat" description="RCC1" evidence="2">
    <location>
        <begin position="96"/>
        <end position="178"/>
    </location>
</feature>
<gene>
    <name evidence="5" type="ORF">TrRE_jg1099</name>
</gene>
<dbReference type="InterPro" id="IPR009091">
    <property type="entry name" value="RCC1/BLIP-II"/>
</dbReference>
<dbReference type="InterPro" id="IPR000408">
    <property type="entry name" value="Reg_chr_condens"/>
</dbReference>
<proteinExistence type="predicted"/>
<dbReference type="PROSITE" id="PS00626">
    <property type="entry name" value="RCC1_2"/>
    <property type="match status" value="2"/>
</dbReference>
<dbReference type="PROSITE" id="PS50012">
    <property type="entry name" value="RCC1_3"/>
    <property type="match status" value="4"/>
</dbReference>
<dbReference type="PRINTS" id="PR00633">
    <property type="entry name" value="RCCNDNSATION"/>
</dbReference>
<evidence type="ECO:0000313" key="5">
    <source>
        <dbReference type="EMBL" id="GMI36202.1"/>
    </source>
</evidence>
<sequence length="385" mass="41456">HEDEINVMTPKKLSGPWGRKKIVAAAVGKSHTILVDSDGKAYGAGRNSEGQCGINTITEANVTSFKPCKVGKDNKDCRFAQVSAGENFTVAVDEDGLLYSCGNSEYGTLGNGSTGERLVKANKISFNPSPKFVRRDQFVKRDLNFKENEEPKHLDDSHRIRIAKIACGKFHTVALEAARPGHTSRVFTWGCGNYGSLGHKVQKDEYYPRLVETLTGPIFSSNQPIGVSAGATCFIVSTAQGHCYYSGKHKTGGEATMTPSLLDFLANNSHSVSAFSCGSSHVALCTTESRTVTYGQGPHGELGLGRDGPKSSAAPKFVDRLDDVDVKMVGCGYGHTVYVCGEGGKLGELQEFQGEEEGEEEGDEEGEKEGEEEGEEGKAKKQRIK</sequence>
<feature type="region of interest" description="Disordered" evidence="3">
    <location>
        <begin position="348"/>
        <end position="385"/>
    </location>
</feature>
<name>A0A9W7L6I1_9STRA</name>
<dbReference type="PANTHER" id="PTHR46207">
    <property type="entry name" value="PROTEIN RCC2"/>
    <property type="match status" value="1"/>
</dbReference>
<protein>
    <recommendedName>
        <fullName evidence="4">RCC1-like domain-containing protein</fullName>
    </recommendedName>
</protein>
<accession>A0A9W7L6I1</accession>